<evidence type="ECO:0000313" key="1">
    <source>
        <dbReference type="EMBL" id="PLX62018.1"/>
    </source>
</evidence>
<evidence type="ECO:0000313" key="2">
    <source>
        <dbReference type="Proteomes" id="UP000235015"/>
    </source>
</evidence>
<sequence length="123" mass="14081">MEFYRQLKSELGTTRLQDLIVLDRLPELCASIDTLLEQQGEQGRIYCVWGTFTVNREEIRDGVRFTLPGCPNALAWTITAEPENITIHCTINRSEHDPDFVASIDQFVEDWRIGLSKALNPDN</sequence>
<comment type="caution">
    <text evidence="1">The sequence shown here is derived from an EMBL/GenBank/DDBJ whole genome shotgun (WGS) entry which is preliminary data.</text>
</comment>
<dbReference type="RefSeq" id="WP_273438816.1">
    <property type="nucleotide sequence ID" value="NZ_PKUN01000009.1"/>
</dbReference>
<accession>A0A2N6CXJ9</accession>
<dbReference type="STRING" id="1111735.GCA_000428045_04212"/>
<name>A0A2N6CXJ9_9GAMM</name>
<reference evidence="1 2" key="1">
    <citation type="submission" date="2017-11" db="EMBL/GenBank/DDBJ databases">
        <title>Genome-resolved metagenomics identifies genetic mobility, metabolic interactions, and unexpected diversity in perchlorate-reducing communities.</title>
        <authorList>
            <person name="Barnum T.P."/>
            <person name="Figueroa I.A."/>
            <person name="Carlstrom C.I."/>
            <person name="Lucas L.N."/>
            <person name="Engelbrektson A.L."/>
            <person name="Coates J.D."/>
        </authorList>
    </citation>
    <scope>NUCLEOTIDE SEQUENCE [LARGE SCALE GENOMIC DNA]</scope>
    <source>
        <strain evidence="1">BM301</strain>
    </source>
</reference>
<gene>
    <name evidence="1" type="ORF">C0630_08400</name>
</gene>
<proteinExistence type="predicted"/>
<dbReference type="EMBL" id="PKUN01000009">
    <property type="protein sequence ID" value="PLX62018.1"/>
    <property type="molecule type" value="Genomic_DNA"/>
</dbReference>
<organism evidence="1 2">
    <name type="scientific">Sedimenticola selenatireducens</name>
    <dbReference type="NCBI Taxonomy" id="191960"/>
    <lineage>
        <taxon>Bacteria</taxon>
        <taxon>Pseudomonadati</taxon>
        <taxon>Pseudomonadota</taxon>
        <taxon>Gammaproteobacteria</taxon>
        <taxon>Chromatiales</taxon>
        <taxon>Sedimenticolaceae</taxon>
        <taxon>Sedimenticola</taxon>
    </lineage>
</organism>
<protein>
    <submittedName>
        <fullName evidence="1">Uncharacterized protein</fullName>
    </submittedName>
</protein>
<dbReference type="AlphaFoldDB" id="A0A2N6CXJ9"/>
<dbReference type="Proteomes" id="UP000235015">
    <property type="component" value="Unassembled WGS sequence"/>
</dbReference>